<comment type="subcellular location">
    <subcellularLocation>
        <location evidence="1">Cell membrane</location>
        <topology evidence="1">Multi-pass membrane protein</topology>
    </subcellularLocation>
</comment>
<keyword evidence="6 13" id="KW-1133">Transmembrane helix</keyword>
<proteinExistence type="inferred from homology"/>
<feature type="transmembrane region" description="Helical" evidence="13">
    <location>
        <begin position="529"/>
        <end position="550"/>
    </location>
</feature>
<evidence type="ECO:0000256" key="3">
    <source>
        <dbReference type="ARBA" id="ARBA00022448"/>
    </source>
</evidence>
<evidence type="ECO:0000256" key="10">
    <source>
        <dbReference type="ARBA" id="ARBA00023201"/>
    </source>
</evidence>
<feature type="transmembrane region" description="Helical" evidence="13">
    <location>
        <begin position="68"/>
        <end position="88"/>
    </location>
</feature>
<evidence type="ECO:0000256" key="4">
    <source>
        <dbReference type="ARBA" id="ARBA00022475"/>
    </source>
</evidence>
<dbReference type="GO" id="GO:0015293">
    <property type="term" value="F:symporter activity"/>
    <property type="evidence" value="ECO:0007669"/>
    <property type="project" value="TreeGrafter"/>
</dbReference>
<dbReference type="PROSITE" id="PS50283">
    <property type="entry name" value="NA_SOLUT_SYMP_3"/>
    <property type="match status" value="1"/>
</dbReference>
<evidence type="ECO:0000256" key="7">
    <source>
        <dbReference type="ARBA" id="ARBA00023053"/>
    </source>
</evidence>
<evidence type="ECO:0000256" key="11">
    <source>
        <dbReference type="RuleBase" id="RU362091"/>
    </source>
</evidence>
<evidence type="ECO:0000256" key="6">
    <source>
        <dbReference type="ARBA" id="ARBA00022989"/>
    </source>
</evidence>
<dbReference type="GO" id="GO:0005886">
    <property type="term" value="C:plasma membrane"/>
    <property type="evidence" value="ECO:0007669"/>
    <property type="project" value="UniProtKB-SubCell"/>
</dbReference>
<feature type="transmembrane region" description="Helical" evidence="13">
    <location>
        <begin position="100"/>
        <end position="123"/>
    </location>
</feature>
<dbReference type="NCBIfam" id="TIGR00813">
    <property type="entry name" value="sss"/>
    <property type="match status" value="1"/>
</dbReference>
<evidence type="ECO:0000313" key="14">
    <source>
        <dbReference type="EMBL" id="VUZ44058.1"/>
    </source>
</evidence>
<dbReference type="AlphaFoldDB" id="A0A564YBI9"/>
<feature type="transmembrane region" description="Helical" evidence="13">
    <location>
        <begin position="436"/>
        <end position="459"/>
    </location>
</feature>
<evidence type="ECO:0000256" key="5">
    <source>
        <dbReference type="ARBA" id="ARBA00022692"/>
    </source>
</evidence>
<sequence length="635" mass="69959">MMSKYLEWPDYLLVTVLFVVYTCVGIYYWFRPSFSKCLHRLRNRTLETFHKDSSIGAEDVFLGNRKMGLLPIFCSTLASFLSAVALMGNNSEFYRFGIEFWCIVFGYCIAFPLSAEIYAPVFYKLNLVSGHEYLELRFTRSLRWLVTVAFCLQTIIYIAVVLYAPALAISRATGLPESASILTAGIVGTLYTAVGGLRAVVWTDLLQTIVMFIGLVLLMVFGCQEVDGIKRVWDLARDGQRLNLFDFNPDPFVRHSTWTLAIGGAGMVLSIYATNQTLIQRYLACKDLKTARRAIHLQLPVNVVLLSVQLVIGLVTYAVFVNCDPVLNGDITAYDQLFPHLVMHLFENIPALRGLFLSTVFAAALSTLSSGVNGIACVLVEDVFMDIYLTFYKGSGLRRKTVTFIARFIAIVFGLLIIGLAFLLHVVPAGVLEMAFSIFGAIGGPILTVFTLGMICPFVNKWGGLVGFLTSLATGLTLMVGSINFYTFKEPNPPPLSLSGCVNASSTVAAASATSSTQDYPFSFFNLSYLYLTPACLIVGFVCSTVVSLLTGMNSKTPVSQSLLAWQAVWLYSKLPACVSPQSSTDVVESSHVRKITAMMRRGDDEIIEFDVNETDKVTDDGDNNGEESVQELKL</sequence>
<feature type="transmembrane region" description="Helical" evidence="13">
    <location>
        <begin position="299"/>
        <end position="320"/>
    </location>
</feature>
<evidence type="ECO:0008006" key="16">
    <source>
        <dbReference type="Google" id="ProtNLM"/>
    </source>
</evidence>
<keyword evidence="4" id="KW-1003">Cell membrane</keyword>
<keyword evidence="9 13" id="KW-0472">Membrane</keyword>
<dbReference type="PANTHER" id="PTHR42985:SF2">
    <property type="entry name" value="SODIUM-DEPENDENT MULTIVITAMIN TRANSPORTER"/>
    <property type="match status" value="1"/>
</dbReference>
<keyword evidence="15" id="KW-1185">Reference proteome</keyword>
<comment type="similarity">
    <text evidence="2 11">Belongs to the sodium:solute symporter (SSF) (TC 2.A.21) family.</text>
</comment>
<evidence type="ECO:0000256" key="1">
    <source>
        <dbReference type="ARBA" id="ARBA00004651"/>
    </source>
</evidence>
<evidence type="ECO:0000256" key="13">
    <source>
        <dbReference type="SAM" id="Phobius"/>
    </source>
</evidence>
<feature type="transmembrane region" description="Helical" evidence="13">
    <location>
        <begin position="355"/>
        <end position="380"/>
    </location>
</feature>
<keyword evidence="3" id="KW-0813">Transport</keyword>
<evidence type="ECO:0000256" key="8">
    <source>
        <dbReference type="ARBA" id="ARBA00023065"/>
    </source>
</evidence>
<dbReference type="Pfam" id="PF00474">
    <property type="entry name" value="SSF"/>
    <property type="match status" value="1"/>
</dbReference>
<protein>
    <recommendedName>
        <fullName evidence="16">Sodium-coupled monocarboxylate transporter 1</fullName>
    </recommendedName>
</protein>
<feature type="region of interest" description="Disordered" evidence="12">
    <location>
        <begin position="614"/>
        <end position="635"/>
    </location>
</feature>
<feature type="transmembrane region" description="Helical" evidence="13">
    <location>
        <begin position="401"/>
        <end position="424"/>
    </location>
</feature>
<evidence type="ECO:0000256" key="2">
    <source>
        <dbReference type="ARBA" id="ARBA00006434"/>
    </source>
</evidence>
<feature type="transmembrane region" description="Helical" evidence="13">
    <location>
        <begin position="205"/>
        <end position="223"/>
    </location>
</feature>
<dbReference type="Gene3D" id="1.20.1730.10">
    <property type="entry name" value="Sodium/glucose cotransporter"/>
    <property type="match status" value="1"/>
</dbReference>
<dbReference type="Proteomes" id="UP000321570">
    <property type="component" value="Unassembled WGS sequence"/>
</dbReference>
<feature type="transmembrane region" description="Helical" evidence="13">
    <location>
        <begin position="12"/>
        <end position="30"/>
    </location>
</feature>
<feature type="transmembrane region" description="Helical" evidence="13">
    <location>
        <begin position="466"/>
        <end position="488"/>
    </location>
</feature>
<dbReference type="InterPro" id="IPR038377">
    <property type="entry name" value="Na/Glc_symporter_sf"/>
</dbReference>
<evidence type="ECO:0000256" key="9">
    <source>
        <dbReference type="ARBA" id="ARBA00023136"/>
    </source>
</evidence>
<dbReference type="EMBL" id="CABIJS010000122">
    <property type="protein sequence ID" value="VUZ44058.1"/>
    <property type="molecule type" value="Genomic_DNA"/>
</dbReference>
<name>A0A564YBI9_HYMDI</name>
<accession>A0A564YBI9</accession>
<dbReference type="GO" id="GO:0006814">
    <property type="term" value="P:sodium ion transport"/>
    <property type="evidence" value="ECO:0007669"/>
    <property type="project" value="UniProtKB-KW"/>
</dbReference>
<gene>
    <name evidence="14" type="ORF">WMSIL1_LOCUS4342</name>
</gene>
<dbReference type="InterPro" id="IPR001734">
    <property type="entry name" value="Na/solute_symporter"/>
</dbReference>
<dbReference type="InterPro" id="IPR051163">
    <property type="entry name" value="Sodium:Solute_Symporter_SSF"/>
</dbReference>
<feature type="transmembrane region" description="Helical" evidence="13">
    <location>
        <begin position="181"/>
        <end position="199"/>
    </location>
</feature>
<keyword evidence="7" id="KW-0915">Sodium</keyword>
<feature type="compositionally biased region" description="Acidic residues" evidence="12">
    <location>
        <begin position="621"/>
        <end position="635"/>
    </location>
</feature>
<dbReference type="PANTHER" id="PTHR42985">
    <property type="entry name" value="SODIUM-COUPLED MONOCARBOXYLATE TRANSPORTER"/>
    <property type="match status" value="1"/>
</dbReference>
<feature type="transmembrane region" description="Helical" evidence="13">
    <location>
        <begin position="143"/>
        <end position="169"/>
    </location>
</feature>
<keyword evidence="8" id="KW-0406">Ion transport</keyword>
<reference evidence="14 15" key="1">
    <citation type="submission" date="2019-07" db="EMBL/GenBank/DDBJ databases">
        <authorList>
            <person name="Jastrzebski P J."/>
            <person name="Paukszto L."/>
            <person name="Jastrzebski P J."/>
        </authorList>
    </citation>
    <scope>NUCLEOTIDE SEQUENCE [LARGE SCALE GENOMIC DNA]</scope>
    <source>
        <strain evidence="14 15">WMS-il1</strain>
    </source>
</reference>
<keyword evidence="10" id="KW-0739">Sodium transport</keyword>
<evidence type="ECO:0000313" key="15">
    <source>
        <dbReference type="Proteomes" id="UP000321570"/>
    </source>
</evidence>
<dbReference type="CDD" id="cd11492">
    <property type="entry name" value="SLC5sbd_NIS-SMVT"/>
    <property type="match status" value="1"/>
</dbReference>
<evidence type="ECO:0000256" key="12">
    <source>
        <dbReference type="SAM" id="MobiDB-lite"/>
    </source>
</evidence>
<keyword evidence="5 13" id="KW-0812">Transmembrane</keyword>
<organism evidence="14 15">
    <name type="scientific">Hymenolepis diminuta</name>
    <name type="common">Rat tapeworm</name>
    <dbReference type="NCBI Taxonomy" id="6216"/>
    <lineage>
        <taxon>Eukaryota</taxon>
        <taxon>Metazoa</taxon>
        <taxon>Spiralia</taxon>
        <taxon>Lophotrochozoa</taxon>
        <taxon>Platyhelminthes</taxon>
        <taxon>Cestoda</taxon>
        <taxon>Eucestoda</taxon>
        <taxon>Cyclophyllidea</taxon>
        <taxon>Hymenolepididae</taxon>
        <taxon>Hymenolepis</taxon>
    </lineage>
</organism>